<dbReference type="OrthoDB" id="9766656at2"/>
<dbReference type="PANTHER" id="PTHR46889">
    <property type="entry name" value="TRANSPOSASE INSF FOR INSERTION SEQUENCE IS3B-RELATED"/>
    <property type="match status" value="1"/>
</dbReference>
<organism evidence="1 2">
    <name type="scientific">Bradymonas sediminis</name>
    <dbReference type="NCBI Taxonomy" id="1548548"/>
    <lineage>
        <taxon>Bacteria</taxon>
        <taxon>Deltaproteobacteria</taxon>
        <taxon>Bradymonadales</taxon>
        <taxon>Bradymonadaceae</taxon>
        <taxon>Bradymonas</taxon>
    </lineage>
</organism>
<dbReference type="SUPFAM" id="SSF53098">
    <property type="entry name" value="Ribonuclease H-like"/>
    <property type="match status" value="1"/>
</dbReference>
<sequence length="98" mass="11323">MHHSDRGSQYASGDYQKLLAANGMTCSMSRKGNYWDDAPVKRVFGAVKIKSLHHRILATPDEARREIFKYIDVFDNRQRKRLALDFSNPVEFEMADMA</sequence>
<reference evidence="1 2" key="1">
    <citation type="submission" date="2018-06" db="EMBL/GenBank/DDBJ databases">
        <title>Lujinxingia sediminis gen. nov. sp. nov., a new facultative anaerobic member of the class Deltaproteobacteria, and proposal of Lujinxingaceae fam. nov.</title>
        <authorList>
            <person name="Guo L.-Y."/>
            <person name="Li C.-M."/>
            <person name="Wang S."/>
            <person name="Du Z.-J."/>
        </authorList>
    </citation>
    <scope>NUCLEOTIDE SEQUENCE [LARGE SCALE GENOMIC DNA]</scope>
    <source>
        <strain evidence="1 2">FA350</strain>
    </source>
</reference>
<proteinExistence type="predicted"/>
<dbReference type="KEGG" id="bsed:DN745_18125"/>
<dbReference type="InterPro" id="IPR012337">
    <property type="entry name" value="RNaseH-like_sf"/>
</dbReference>
<dbReference type="AlphaFoldDB" id="A0A2Z4FQ74"/>
<name>A0A2Z4FQ74_9DELT</name>
<dbReference type="GO" id="GO:0003676">
    <property type="term" value="F:nucleic acid binding"/>
    <property type="evidence" value="ECO:0007669"/>
    <property type="project" value="InterPro"/>
</dbReference>
<gene>
    <name evidence="1" type="ORF">DN745_18125</name>
</gene>
<dbReference type="InterPro" id="IPR050900">
    <property type="entry name" value="Transposase_IS3/IS150/IS904"/>
</dbReference>
<dbReference type="EMBL" id="CP030032">
    <property type="protein sequence ID" value="AWV91139.1"/>
    <property type="molecule type" value="Genomic_DNA"/>
</dbReference>
<dbReference type="PANTHER" id="PTHR46889:SF4">
    <property type="entry name" value="TRANSPOSASE INSO FOR INSERTION SEQUENCE ELEMENT IS911B-RELATED"/>
    <property type="match status" value="1"/>
</dbReference>
<dbReference type="InterPro" id="IPR001584">
    <property type="entry name" value="Integrase_cat-core"/>
</dbReference>
<evidence type="ECO:0000313" key="2">
    <source>
        <dbReference type="Proteomes" id="UP000249799"/>
    </source>
</evidence>
<dbReference type="GO" id="GO:0015074">
    <property type="term" value="P:DNA integration"/>
    <property type="evidence" value="ECO:0007669"/>
    <property type="project" value="InterPro"/>
</dbReference>
<accession>A0A2Z4FQ74</accession>
<dbReference type="Gene3D" id="3.30.420.10">
    <property type="entry name" value="Ribonuclease H-like superfamily/Ribonuclease H"/>
    <property type="match status" value="1"/>
</dbReference>
<dbReference type="PROSITE" id="PS50994">
    <property type="entry name" value="INTEGRASE"/>
    <property type="match status" value="1"/>
</dbReference>
<dbReference type="Proteomes" id="UP000249799">
    <property type="component" value="Chromosome"/>
</dbReference>
<evidence type="ECO:0000313" key="1">
    <source>
        <dbReference type="EMBL" id="AWV91139.1"/>
    </source>
</evidence>
<dbReference type="InterPro" id="IPR036397">
    <property type="entry name" value="RNaseH_sf"/>
</dbReference>
<keyword evidence="2" id="KW-1185">Reference proteome</keyword>
<protein>
    <submittedName>
        <fullName evidence="1">Uncharacterized protein</fullName>
    </submittedName>
</protein>